<name>A0A2C5Z7T2_9HYPO</name>
<dbReference type="EMBL" id="NJEU01000372">
    <property type="protein sequence ID" value="PHH75444.1"/>
    <property type="molecule type" value="Genomic_DNA"/>
</dbReference>
<evidence type="ECO:0000313" key="2">
    <source>
        <dbReference type="Proteomes" id="UP000224854"/>
    </source>
</evidence>
<dbReference type="SUPFAM" id="SSF53474">
    <property type="entry name" value="alpha/beta-Hydrolases"/>
    <property type="match status" value="1"/>
</dbReference>
<dbReference type="Proteomes" id="UP000224854">
    <property type="component" value="Unassembled WGS sequence"/>
</dbReference>
<proteinExistence type="predicted"/>
<evidence type="ECO:0000313" key="1">
    <source>
        <dbReference type="EMBL" id="PHH75444.1"/>
    </source>
</evidence>
<dbReference type="OrthoDB" id="2498029at2759"/>
<gene>
    <name evidence="1" type="ORF">CDD82_4443</name>
</gene>
<dbReference type="Gene3D" id="3.40.50.1820">
    <property type="entry name" value="alpha/beta hydrolase"/>
    <property type="match status" value="1"/>
</dbReference>
<dbReference type="InterPro" id="IPR029058">
    <property type="entry name" value="AB_hydrolase_fold"/>
</dbReference>
<organism evidence="1 2">
    <name type="scientific">Ophiocordyceps australis</name>
    <dbReference type="NCBI Taxonomy" id="1399860"/>
    <lineage>
        <taxon>Eukaryota</taxon>
        <taxon>Fungi</taxon>
        <taxon>Dikarya</taxon>
        <taxon>Ascomycota</taxon>
        <taxon>Pezizomycotina</taxon>
        <taxon>Sordariomycetes</taxon>
        <taxon>Hypocreomycetidae</taxon>
        <taxon>Hypocreales</taxon>
        <taxon>Ophiocordycipitaceae</taxon>
        <taxon>Ophiocordyceps</taxon>
    </lineage>
</organism>
<comment type="caution">
    <text evidence="1">The sequence shown here is derived from an EMBL/GenBank/DDBJ whole genome shotgun (WGS) entry which is preliminary data.</text>
</comment>
<dbReference type="AlphaFoldDB" id="A0A2C5Z7T2"/>
<sequence length="90" mass="10196">MESAELLLNYTVFPYLERIIQNKVLMIVAEEDNITAWDMEVEAFNKVPSTNKRLEILPSVSHMSLYSNMADTNVAARHVGDWFAAAFADS</sequence>
<reference evidence="1 2" key="1">
    <citation type="submission" date="2017-06" db="EMBL/GenBank/DDBJ databases">
        <title>Ant-infecting Ophiocordyceps genomes reveal a high diversity of potential behavioral manipulation genes and a possible major role for enterotoxins.</title>
        <authorList>
            <person name="De Bekker C."/>
            <person name="Evans H.C."/>
            <person name="Brachmann A."/>
            <person name="Hughes D.P."/>
        </authorList>
    </citation>
    <scope>NUCLEOTIDE SEQUENCE [LARGE SCALE GENOMIC DNA]</scope>
    <source>
        <strain evidence="1 2">1348a</strain>
    </source>
</reference>
<evidence type="ECO:0008006" key="3">
    <source>
        <dbReference type="Google" id="ProtNLM"/>
    </source>
</evidence>
<accession>A0A2C5Z7T2</accession>
<protein>
    <recommendedName>
        <fullName evidence="3">Serine aminopeptidase S33 domain-containing protein</fullName>
    </recommendedName>
</protein>
<keyword evidence="2" id="KW-1185">Reference proteome</keyword>